<accession>A0ABS2SWG8</accession>
<organism evidence="1 2">
    <name type="scientific">Shouchella xiaoxiensis</name>
    <dbReference type="NCBI Taxonomy" id="766895"/>
    <lineage>
        <taxon>Bacteria</taxon>
        <taxon>Bacillati</taxon>
        <taxon>Bacillota</taxon>
        <taxon>Bacilli</taxon>
        <taxon>Bacillales</taxon>
        <taxon>Bacillaceae</taxon>
        <taxon>Shouchella</taxon>
    </lineage>
</organism>
<reference evidence="1" key="1">
    <citation type="submission" date="2021-01" db="EMBL/GenBank/DDBJ databases">
        <title>Genomic Encyclopedia of Type Strains, Phase IV (KMG-IV): sequencing the most valuable type-strain genomes for metagenomic binning, comparative biology and taxonomic classification.</title>
        <authorList>
            <person name="Goeker M."/>
        </authorList>
    </citation>
    <scope>NUCLEOTIDE SEQUENCE</scope>
    <source>
        <strain evidence="1">DSM 21943</strain>
    </source>
</reference>
<comment type="caution">
    <text evidence="1">The sequence shown here is derived from an EMBL/GenBank/DDBJ whole genome shotgun (WGS) entry which is preliminary data.</text>
</comment>
<evidence type="ECO:0000313" key="1">
    <source>
        <dbReference type="EMBL" id="MBM7839875.1"/>
    </source>
</evidence>
<gene>
    <name evidence="1" type="ORF">JOC54_003155</name>
</gene>
<protein>
    <submittedName>
        <fullName evidence="1">Uncharacterized protein</fullName>
    </submittedName>
</protein>
<dbReference type="EMBL" id="JAFBCV010000010">
    <property type="protein sequence ID" value="MBM7839875.1"/>
    <property type="molecule type" value="Genomic_DNA"/>
</dbReference>
<keyword evidence="2" id="KW-1185">Reference proteome</keyword>
<sequence length="83" mass="9974">MNAINIRTYVRKYLLQHAMIYKKYRLTNNNVLHVIDSDFIIGEIIDSSDEEIEVFNNVFVNMDPERIYDYLEYMADLYIKTNS</sequence>
<name>A0ABS2SWG8_9BACI</name>
<evidence type="ECO:0000313" key="2">
    <source>
        <dbReference type="Proteomes" id="UP001179280"/>
    </source>
</evidence>
<proteinExistence type="predicted"/>
<dbReference type="Proteomes" id="UP001179280">
    <property type="component" value="Unassembled WGS sequence"/>
</dbReference>